<evidence type="ECO:0000313" key="2">
    <source>
        <dbReference type="EMBL" id="CAH2009559.1"/>
    </source>
</evidence>
<keyword evidence="3" id="KW-1185">Reference proteome</keyword>
<reference evidence="2" key="1">
    <citation type="submission" date="2022-03" db="EMBL/GenBank/DDBJ databases">
        <authorList>
            <person name="Sayadi A."/>
        </authorList>
    </citation>
    <scope>NUCLEOTIDE SEQUENCE</scope>
</reference>
<comment type="caution">
    <text evidence="2">The sequence shown here is derived from an EMBL/GenBank/DDBJ whole genome shotgun (WGS) entry which is preliminary data.</text>
</comment>
<dbReference type="AlphaFoldDB" id="A0A9P0MD77"/>
<organism evidence="2 3">
    <name type="scientific">Acanthoscelides obtectus</name>
    <name type="common">Bean weevil</name>
    <name type="synonym">Bruchus obtectus</name>
    <dbReference type="NCBI Taxonomy" id="200917"/>
    <lineage>
        <taxon>Eukaryota</taxon>
        <taxon>Metazoa</taxon>
        <taxon>Ecdysozoa</taxon>
        <taxon>Arthropoda</taxon>
        <taxon>Hexapoda</taxon>
        <taxon>Insecta</taxon>
        <taxon>Pterygota</taxon>
        <taxon>Neoptera</taxon>
        <taxon>Endopterygota</taxon>
        <taxon>Coleoptera</taxon>
        <taxon>Polyphaga</taxon>
        <taxon>Cucujiformia</taxon>
        <taxon>Chrysomeloidea</taxon>
        <taxon>Chrysomelidae</taxon>
        <taxon>Bruchinae</taxon>
        <taxon>Bruchini</taxon>
        <taxon>Acanthoscelides</taxon>
    </lineage>
</organism>
<name>A0A9P0MD77_ACAOB</name>
<accession>A0A9P0MD77</accession>
<evidence type="ECO:0000256" key="1">
    <source>
        <dbReference type="SAM" id="MobiDB-lite"/>
    </source>
</evidence>
<proteinExistence type="predicted"/>
<gene>
    <name evidence="2" type="ORF">ACAOBT_LOCUS30938</name>
</gene>
<dbReference type="EMBL" id="CAKOFQ010007891">
    <property type="protein sequence ID" value="CAH2009559.1"/>
    <property type="molecule type" value="Genomic_DNA"/>
</dbReference>
<evidence type="ECO:0000313" key="3">
    <source>
        <dbReference type="Proteomes" id="UP001152888"/>
    </source>
</evidence>
<protein>
    <submittedName>
        <fullName evidence="2">Uncharacterized protein</fullName>
    </submittedName>
</protein>
<sequence length="88" mass="10315">MHTFWPHLIIYPPGSTLTVRDGLPATDHSQKKNSLGIGNEPAQRLPPRYLETIKTIRRPLKKNKWGRSRLRWGNISRACDMHTYWTHL</sequence>
<feature type="region of interest" description="Disordered" evidence="1">
    <location>
        <begin position="21"/>
        <end position="41"/>
    </location>
</feature>
<dbReference type="Proteomes" id="UP001152888">
    <property type="component" value="Unassembled WGS sequence"/>
</dbReference>